<evidence type="ECO:0000256" key="2">
    <source>
        <dbReference type="ARBA" id="ARBA00022448"/>
    </source>
</evidence>
<evidence type="ECO:0000256" key="3">
    <source>
        <dbReference type="ARBA" id="ARBA00022692"/>
    </source>
</evidence>
<keyword evidence="8" id="KW-1185">Reference proteome</keyword>
<dbReference type="Proteomes" id="UP001558652">
    <property type="component" value="Unassembled WGS sequence"/>
</dbReference>
<evidence type="ECO:0008006" key="9">
    <source>
        <dbReference type="Google" id="ProtNLM"/>
    </source>
</evidence>
<name>A0ABD0YP34_9HEMI</name>
<dbReference type="SUPFAM" id="SSF103473">
    <property type="entry name" value="MFS general substrate transporter"/>
    <property type="match status" value="1"/>
</dbReference>
<evidence type="ECO:0000256" key="5">
    <source>
        <dbReference type="ARBA" id="ARBA00023136"/>
    </source>
</evidence>
<organism evidence="7 8">
    <name type="scientific">Ranatra chinensis</name>
    <dbReference type="NCBI Taxonomy" id="642074"/>
    <lineage>
        <taxon>Eukaryota</taxon>
        <taxon>Metazoa</taxon>
        <taxon>Ecdysozoa</taxon>
        <taxon>Arthropoda</taxon>
        <taxon>Hexapoda</taxon>
        <taxon>Insecta</taxon>
        <taxon>Pterygota</taxon>
        <taxon>Neoptera</taxon>
        <taxon>Paraneoptera</taxon>
        <taxon>Hemiptera</taxon>
        <taxon>Heteroptera</taxon>
        <taxon>Panheteroptera</taxon>
        <taxon>Nepomorpha</taxon>
        <taxon>Nepidae</taxon>
        <taxon>Ranatrinae</taxon>
        <taxon>Ranatra</taxon>
    </lineage>
</organism>
<comment type="caution">
    <text evidence="7">The sequence shown here is derived from an EMBL/GenBank/DDBJ whole genome shotgun (WGS) entry which is preliminary data.</text>
</comment>
<dbReference type="PANTHER" id="PTHR23511">
    <property type="entry name" value="SYNAPTIC VESICLE GLYCOPROTEIN 2"/>
    <property type="match status" value="1"/>
</dbReference>
<gene>
    <name evidence="7" type="ORF">AAG570_010231</name>
</gene>
<feature type="transmembrane region" description="Helical" evidence="6">
    <location>
        <begin position="89"/>
        <end position="112"/>
    </location>
</feature>
<dbReference type="AlphaFoldDB" id="A0ABD0YP34"/>
<keyword evidence="2" id="KW-0813">Transport</keyword>
<feature type="transmembrane region" description="Helical" evidence="6">
    <location>
        <begin position="44"/>
        <end position="69"/>
    </location>
</feature>
<evidence type="ECO:0000313" key="8">
    <source>
        <dbReference type="Proteomes" id="UP001558652"/>
    </source>
</evidence>
<keyword evidence="3 6" id="KW-0812">Transmembrane</keyword>
<accession>A0ABD0YP34</accession>
<dbReference type="InterPro" id="IPR036259">
    <property type="entry name" value="MFS_trans_sf"/>
</dbReference>
<dbReference type="GO" id="GO:0016020">
    <property type="term" value="C:membrane"/>
    <property type="evidence" value="ECO:0007669"/>
    <property type="project" value="UniProtKB-SubCell"/>
</dbReference>
<dbReference type="Gene3D" id="1.20.1250.20">
    <property type="entry name" value="MFS general substrate transporter like domains"/>
    <property type="match status" value="1"/>
</dbReference>
<sequence>MASKRRNVFYQNKKQETTEIGFLLAVAGGATFALNLLTTDAGRLVAFCALEAFGALVETVLFVCVVELFPVAVRGTALSITVTSGRVGAVLGNILMGTLIDTYCTIPVYMFATSFIGNRKKLFYVGAVVAATLPDMRRGHG</sequence>
<evidence type="ECO:0000256" key="1">
    <source>
        <dbReference type="ARBA" id="ARBA00004141"/>
    </source>
</evidence>
<feature type="transmembrane region" description="Helical" evidence="6">
    <location>
        <begin position="20"/>
        <end position="37"/>
    </location>
</feature>
<keyword evidence="4 6" id="KW-1133">Transmembrane helix</keyword>
<dbReference type="EMBL" id="JBFDAA010000005">
    <property type="protein sequence ID" value="KAL1132274.1"/>
    <property type="molecule type" value="Genomic_DNA"/>
</dbReference>
<reference evidence="7 8" key="1">
    <citation type="submission" date="2024-07" db="EMBL/GenBank/DDBJ databases">
        <title>Chromosome-level genome assembly of the water stick insect Ranatra chinensis (Heteroptera: Nepidae).</title>
        <authorList>
            <person name="Liu X."/>
        </authorList>
    </citation>
    <scope>NUCLEOTIDE SEQUENCE [LARGE SCALE GENOMIC DNA]</scope>
    <source>
        <strain evidence="7">Cailab_2021Rc</strain>
        <tissue evidence="7">Muscle</tissue>
    </source>
</reference>
<protein>
    <recommendedName>
        <fullName evidence="9">Major facilitator superfamily (MFS) profile domain-containing protein</fullName>
    </recommendedName>
</protein>
<comment type="subcellular location">
    <subcellularLocation>
        <location evidence="1">Membrane</location>
        <topology evidence="1">Multi-pass membrane protein</topology>
    </subcellularLocation>
</comment>
<keyword evidence="5 6" id="KW-0472">Membrane</keyword>
<proteinExistence type="predicted"/>
<evidence type="ECO:0000256" key="6">
    <source>
        <dbReference type="SAM" id="Phobius"/>
    </source>
</evidence>
<evidence type="ECO:0000313" key="7">
    <source>
        <dbReference type="EMBL" id="KAL1132274.1"/>
    </source>
</evidence>
<evidence type="ECO:0000256" key="4">
    <source>
        <dbReference type="ARBA" id="ARBA00022989"/>
    </source>
</evidence>
<dbReference type="PANTHER" id="PTHR23511:SF34">
    <property type="entry name" value="SYNAPTIC VESICLE GLYCOPROTEIN 2"/>
    <property type="match status" value="1"/>
</dbReference>